<evidence type="ECO:0000313" key="2">
    <source>
        <dbReference type="Proteomes" id="UP000005950"/>
    </source>
</evidence>
<gene>
    <name evidence="1" type="ORF">HOLDEFILI_02970</name>
</gene>
<dbReference type="EMBL" id="ACCF01000189">
    <property type="protein sequence ID" value="EEF66889.1"/>
    <property type="molecule type" value="Genomic_DNA"/>
</dbReference>
<dbReference type="Proteomes" id="UP000005950">
    <property type="component" value="Unassembled WGS sequence"/>
</dbReference>
<comment type="caution">
    <text evidence="1">The sequence shown here is derived from an EMBL/GenBank/DDBJ whole genome shotgun (WGS) entry which is preliminary data.</text>
</comment>
<dbReference type="HOGENOM" id="CLU_3080637_0_0_9"/>
<dbReference type="STRING" id="545696.HOLDEFILI_02970"/>
<accession>B9YAW3</accession>
<dbReference type="GeneID" id="51969064"/>
<dbReference type="RefSeq" id="WP_006060135.1">
    <property type="nucleotide sequence ID" value="NZ_GG657560.1"/>
</dbReference>
<proteinExistence type="predicted"/>
<organism evidence="1 2">
    <name type="scientific">Holdemania filiformis DSM 12042</name>
    <dbReference type="NCBI Taxonomy" id="545696"/>
    <lineage>
        <taxon>Bacteria</taxon>
        <taxon>Bacillati</taxon>
        <taxon>Bacillota</taxon>
        <taxon>Erysipelotrichia</taxon>
        <taxon>Erysipelotrichales</taxon>
        <taxon>Erysipelotrichaceae</taxon>
        <taxon>Holdemania</taxon>
    </lineage>
</organism>
<evidence type="ECO:0000313" key="1">
    <source>
        <dbReference type="EMBL" id="EEF66889.1"/>
    </source>
</evidence>
<name>B9YAW3_9FIRM</name>
<dbReference type="AlphaFoldDB" id="B9YAW3"/>
<reference evidence="1 2" key="1">
    <citation type="submission" date="2008-12" db="EMBL/GenBank/DDBJ databases">
        <authorList>
            <person name="Fulton L."/>
            <person name="Clifton S."/>
            <person name="Fulton B."/>
            <person name="Xu J."/>
            <person name="Minx P."/>
            <person name="Pepin K.H."/>
            <person name="Johnson M."/>
            <person name="Bhonagiri V."/>
            <person name="Nash W.E."/>
            <person name="Mardis E.R."/>
            <person name="Wilson R.K."/>
        </authorList>
    </citation>
    <scope>NUCLEOTIDE SEQUENCE [LARGE SCALE GENOMIC DNA]</scope>
    <source>
        <strain evidence="1 2">DSM 12042</strain>
    </source>
</reference>
<sequence length="52" mass="5945">MKIEFKQLNELAQKKAEKLLKEISLTVKDVDFDVTGADITMIVKTTQEVIHL</sequence>
<protein>
    <submittedName>
        <fullName evidence="1">Uncharacterized protein</fullName>
    </submittedName>
</protein>
<reference evidence="1 2" key="2">
    <citation type="submission" date="2009-02" db="EMBL/GenBank/DDBJ databases">
        <title>Draft genome sequence of Holdemania filiformis DSM 12042.</title>
        <authorList>
            <person name="Sudarsanam P."/>
            <person name="Ley R."/>
            <person name="Guruge J."/>
            <person name="Turnbaugh P.J."/>
            <person name="Mahowald M."/>
            <person name="Liep D."/>
            <person name="Gordon J."/>
        </authorList>
    </citation>
    <scope>NUCLEOTIDE SEQUENCE [LARGE SCALE GENOMIC DNA]</scope>
    <source>
        <strain evidence="1 2">DSM 12042</strain>
    </source>
</reference>